<feature type="compositionally biased region" description="Acidic residues" evidence="5">
    <location>
        <begin position="3546"/>
        <end position="3564"/>
    </location>
</feature>
<feature type="region of interest" description="Disordered" evidence="5">
    <location>
        <begin position="3540"/>
        <end position="3564"/>
    </location>
</feature>
<feature type="compositionally biased region" description="Basic and acidic residues" evidence="5">
    <location>
        <begin position="472"/>
        <end position="481"/>
    </location>
</feature>
<feature type="compositionally biased region" description="Low complexity" evidence="5">
    <location>
        <begin position="143"/>
        <end position="152"/>
    </location>
</feature>
<dbReference type="EMBL" id="BSXW01000671">
    <property type="protein sequence ID" value="GMF27657.1"/>
    <property type="molecule type" value="Genomic_DNA"/>
</dbReference>
<feature type="compositionally biased region" description="Basic and acidic residues" evidence="5">
    <location>
        <begin position="2834"/>
        <end position="2845"/>
    </location>
</feature>
<keyword evidence="1" id="KW-0677">Repeat</keyword>
<protein>
    <submittedName>
        <fullName evidence="6">Unnamed protein product</fullName>
    </submittedName>
</protein>
<feature type="coiled-coil region" evidence="4">
    <location>
        <begin position="2784"/>
        <end position="2811"/>
    </location>
</feature>
<dbReference type="PANTHER" id="PTHR24198:SF165">
    <property type="entry name" value="ANKYRIN REPEAT-CONTAINING PROTEIN-RELATED"/>
    <property type="match status" value="1"/>
</dbReference>
<feature type="compositionally biased region" description="Low complexity" evidence="5">
    <location>
        <begin position="495"/>
        <end position="505"/>
    </location>
</feature>
<feature type="region of interest" description="Disordered" evidence="5">
    <location>
        <begin position="52"/>
        <end position="154"/>
    </location>
</feature>
<evidence type="ECO:0000256" key="3">
    <source>
        <dbReference type="PROSITE-ProRule" id="PRU00023"/>
    </source>
</evidence>
<keyword evidence="2 3" id="KW-0040">ANK repeat</keyword>
<feature type="compositionally biased region" description="Polar residues" evidence="5">
    <location>
        <begin position="482"/>
        <end position="494"/>
    </location>
</feature>
<dbReference type="PANTHER" id="PTHR24198">
    <property type="entry name" value="ANKYRIN REPEAT AND PROTEIN KINASE DOMAIN-CONTAINING PROTEIN"/>
    <property type="match status" value="1"/>
</dbReference>
<feature type="compositionally biased region" description="Low complexity" evidence="5">
    <location>
        <begin position="1064"/>
        <end position="1074"/>
    </location>
</feature>
<sequence length="3564" mass="416078">MAGRTNFWGESPQPRRASDSGSRRRHDQQRLLVELELDDSMYQGSLRAGIRQNARNADSSRTSYTVDGRHSFHPSYGHDSMVDFESKPRSQSLSAKPLTERQMQQLHAKRLSSPYKLKQQVLGSRNDPTQQRYHQEAVHRRSSSSAPISTRSPVPQTSAHIVIEAVRQNIHLRDQVIAHLQQELMGVLPLHRGSHVEKNVPQRVVKLLNRMRSLSLAVVEAVVYLNGELKDQTVAGASDILENDFYGYLLQMASSDTDFIACSPPLQRFFEDFEVSLTRNPFVEGLSLDSSEVLLCACHQNTTSSTLFCSASSSSSSLLRLLMHKLETFALQTQRYLPGWQGLPVERVAAALLHLMDLEARFNAVRMLPRYLQSQGDNRRQFQRQHGIEKNKSYGYGTFEDERIQRLDRQDSRISLIGGHDSPHSPLVNIPVMEAWAGSPTPKPTVPVESRPQLPLPNMPAIHLKDSHELVRHSSDKEESIRPSSASTGWTSESTTPTVITRTLPTKPPLGTFDNPPQPSLTPPSAIQIAGEFKSEQQQKVEAQSPQLVLPLDTSAAAKRPSKRWQSERFAMTIKSENEHDIIESRRRFVNAESQMSERKTFTDAESQVSERRIFIDSESQVGERRFFVDAEIQMSERRGYVDAESQMSERRGYVDAESQMTERLGCVDTEIHMSVAVQDEKIMAPNVSQQSLARSIRDESVDTCFKRFTDTESESRRNVQIIVKEIGMEGDYSTESQDTSDIAASAQQLELDVKPAKWKGSLDCDCVDLEYLPRASSPTIEKHRDGMINNATPSNNIVTSLPQSEEPNISTEDVMDNESGYGCDFEYSSTEALSNIALALQMLPHFPSSMADEVSKPEDAIPPILVLSEIDEYDDRGESTQRPEAIATPSSTCASLKLTGVFTRNESVIAMENAASEVEGAKMRDEMPPAEDDEYAYSSSTAVSNIAMALSLLPTVWQNDLGLVPEEHQEQPANFVDTDPPSMNTYRSRDDEQSLPEESLHSIEAPLVDPMLFSFPALDRSNIHARSSNGAVQTLLMSQGSYDPAISSRSYSATMTVGDTLNSSPVSSRSNASEMSDGEDLCTITSSTSDAAAMTRNQACSSRSNTSSAKCYQGDDESEEPSELNHIFALCRDIQVAAYDMSHWVAQREVEDHVQSVVQPFSALMGYSSPTATSSKADNSPKYLERELKMLRRNFVSWKLACADQKRARLVVRRLISRRKVRQFVLYHYRRRVQARIDDENRLRGIAALRIQRTWRLHCVKQIVFCRKAAFRLVHMAFHRTLFFLRISRRRHLRKFAKEKLVRWWRRQRIRIKKIKQRQEKNIREREQRARALRDIKKFLKEILLRRKLKAAQEMANNILFKEQLKWTKAKRDVERSMKLNSKHRRELIADMNARLADLDLRWKASEEERLQLLTHHERIVQQQQCAVEARRRRLAALKIQMFLKVCHLHKKLQNIKTKKKQCEITLQKELLGKQKLGVEAQKRICKTRTQVRVLDRKLNKMSREAMQTDARHHEMIQAHEAREKAIQKRSAQQQIKAFIDARVLITRARTEKHRLVLEQACLRVEKAEIELMSSEDQLEQRRMALSTESDLRQQLSELKARSEAILAAKEQLAIEKELEAQQAAATLEHSRIEASMHQIASWVSGQLKLSKLTKEKAAIRASAEHAMEEEKQKQRKAIEVRMREVISIKASSFMHQRVTQHRNQRTMEMIRVQQQQKNAQDRLIAERSRTQLVQVIMAVKLLSEVESTKGVAQALNNVIQLQKALKNKISRLNYLRSMNCARKIQRACLQWMHQQRVYYAQELALAYLEKAKQRQALARKIQTHWRKWIQEQQRRREQKRVFEEHLQAVRVRANARNIQAMWRRWVQREHERRYHQQLAFNAHLDAICTRANARKIQVTWRIWVRRESQRRQQQQIAFEAHLAAICTRAYAQKIQVTWRHWVQQEKQRRQEQQKLFDAHLEAIHVRANVRKMQKVWRLWVLEERKRRDQQQLVFEAYVKAIYIRANVRKIQGVWRRWVRSEQERRYQQQLAFDAYVTIIRTRAYARRIQTVWRRWTQNERERRHEQQLVFDAHVQAIIFRAYIRKIQRVWRCWIATEQERRLQQRLAFQRHLKDIHTRATARKIQRTWRMWAQSERERRLKQRLVFDSHLESIKVRASVRKIQAVWRRWARRERERWHQQKHAFQAHLQSIRVRVSVRKIQAGWKRWVQRQQARRYYQRIVFETHLNAIRTRATARKIQAAWRCWVQKERGRRHAQQLAFNAHLEVIRVKANVRKIQGAWRRWVKFKQAQRERKRVQELTFSSASRIQKWWRKWQQQQRHKAERVRILQETSAKAIQMKWRRWERWQLDKTEKTRIRIHRAGCARKLQKCWRQWHALKCRRELCAKRIQQHWEKWKNSKKEQLQSECARKAAEERAIALRIQHNWTRKRHNETEAELLRQENERKFGAALVIQQHWRKTRQLELEGQKLQQHACAYKIQDLWRTWHVRIRQLEKDECLKREVEQPRLKEDERLQQEYVTNVLKIQSFWRKEQNNRDKLHFEQTQNANSLKIQRNWGERQHRRKLEREEIQHKHYMAALKIQTRWLKWHHEQEEELDRERIRQEQYESSLKIQRNWGISHQRRMMERERIRHKQSISALKIQKHWRRWWHLRLNGKSADSQKPRVSMTTKLRSDAEQFQPNEVECHQELDTIKYRSSGRLIVRTLKVFCQRRREERAATKIEAIWKGKLYRMHYLQALELKRAQEIRAYRLSISVFATKVQVCWRRWHAGVRQVKRAVVKDDELRLIQEAKALERKAQVAKRTLASKRIQRALASRRRLQELSYISQKDITRKKNEAVKRKEPTDLEYDNELQNEEPVGDHQAPTEKDLTRASVKITVEDWSHRELPHILTRSVNQILFCHEVATVLQKCVRGYQMRQRMHFQFQQSFETSPQRESDLTTKLNAEQFHFYFKKASAWLEWDSSNSRRSVDFETDTNQLNSVLRLRFDAQVTRKLLQLFEPCEDYSISEIQQALQELASDARTIFQSPVCLLENDNPRPELCYYDVEEMELPHTIKLLRQMGQHHAKLRRQQLLEVNTDLDNPLSLSSVTFSKSTPSSPVGRSAPSSPSQRVQKEVTIFTAVESASIEDVIFLQQQGTNLAAVEPKMQRNALHMLSFSKEKYRARAEMLAFLLGCGAKLDINAVDCNGDTPLMLYASLGHLEFMQKLLEHGADIQQTNKKGQNVLHRACEDDQVEICGFLQQLMMKDSMAENSIPIETIKALAPSALTLHTPDSTGRYPLHCLVEKGFVECAKQIVVPTESNYDWNRILQSQGDLQGRTALHLAVLMHDAAMTSFLLTPGGGSNANAFDDLHRTPLHYAVESPAALPIISRLMQHGANLNVADERGDTPLHWAAFSGRALVAQNLLVLGADPTLANSDWETPAQIAAAYGQFDCMRLLLQAQRRYGLGAACELKDQQQTLVRPASEKTALQRLEEAVNHLHQKQASAHSYHAADHDTDLDALSTIDADGERDAAPRVFSPEQSHAGYWEELHQDVQLVEESGQFSSEDEEDLLFGHDGDDDLSF</sequence>
<feature type="compositionally biased region" description="Acidic residues" evidence="5">
    <location>
        <begin position="2846"/>
        <end position="2855"/>
    </location>
</feature>
<dbReference type="SMART" id="SM00248">
    <property type="entry name" value="ANK"/>
    <property type="match status" value="8"/>
</dbReference>
<dbReference type="PROSITE" id="PS50096">
    <property type="entry name" value="IQ"/>
    <property type="match status" value="2"/>
</dbReference>
<comment type="caution">
    <text evidence="6">The sequence shown here is derived from an EMBL/GenBank/DDBJ whole genome shotgun (WGS) entry which is preliminary data.</text>
</comment>
<evidence type="ECO:0000256" key="2">
    <source>
        <dbReference type="ARBA" id="ARBA00023043"/>
    </source>
</evidence>
<dbReference type="Gene3D" id="1.25.40.20">
    <property type="entry name" value="Ankyrin repeat-containing domain"/>
    <property type="match status" value="2"/>
</dbReference>
<dbReference type="OrthoDB" id="539213at2759"/>
<evidence type="ECO:0000313" key="7">
    <source>
        <dbReference type="Proteomes" id="UP001165083"/>
    </source>
</evidence>
<keyword evidence="4" id="KW-0175">Coiled coil</keyword>
<dbReference type="PROSITE" id="PS50088">
    <property type="entry name" value="ANK_REPEAT"/>
    <property type="match status" value="4"/>
</dbReference>
<dbReference type="Pfam" id="PF12796">
    <property type="entry name" value="Ank_2"/>
    <property type="match status" value="2"/>
</dbReference>
<evidence type="ECO:0000256" key="4">
    <source>
        <dbReference type="SAM" id="Coils"/>
    </source>
</evidence>
<accession>A0A9W6X224</accession>
<dbReference type="SMART" id="SM00015">
    <property type="entry name" value="IQ"/>
    <property type="match status" value="10"/>
</dbReference>
<dbReference type="InterPro" id="IPR036770">
    <property type="entry name" value="Ankyrin_rpt-contain_sf"/>
</dbReference>
<feature type="repeat" description="ANK" evidence="3">
    <location>
        <begin position="3385"/>
        <end position="3417"/>
    </location>
</feature>
<feature type="region of interest" description="Disordered" evidence="5">
    <location>
        <begin position="1061"/>
        <end position="1080"/>
    </location>
</feature>
<feature type="repeat" description="ANK" evidence="3">
    <location>
        <begin position="3316"/>
        <end position="3348"/>
    </location>
</feature>
<dbReference type="InterPro" id="IPR000048">
    <property type="entry name" value="IQ_motif_EF-hand-BS"/>
</dbReference>
<dbReference type="InterPro" id="IPR002110">
    <property type="entry name" value="Ankyrin_rpt"/>
</dbReference>
<dbReference type="PROSITE" id="PS50297">
    <property type="entry name" value="ANK_REP_REGION"/>
    <property type="match status" value="3"/>
</dbReference>
<feature type="compositionally biased region" description="Low complexity" evidence="5">
    <location>
        <begin position="3087"/>
        <end position="3100"/>
    </location>
</feature>
<feature type="region of interest" description="Disordered" evidence="5">
    <location>
        <begin position="973"/>
        <end position="997"/>
    </location>
</feature>
<reference evidence="6" key="1">
    <citation type="submission" date="2023-04" db="EMBL/GenBank/DDBJ databases">
        <title>Phytophthora lilii NBRC 32176.</title>
        <authorList>
            <person name="Ichikawa N."/>
            <person name="Sato H."/>
            <person name="Tonouchi N."/>
        </authorList>
    </citation>
    <scope>NUCLEOTIDE SEQUENCE</scope>
    <source>
        <strain evidence="6">NBRC 32176</strain>
    </source>
</reference>
<organism evidence="6 7">
    <name type="scientific">Phytophthora lilii</name>
    <dbReference type="NCBI Taxonomy" id="2077276"/>
    <lineage>
        <taxon>Eukaryota</taxon>
        <taxon>Sar</taxon>
        <taxon>Stramenopiles</taxon>
        <taxon>Oomycota</taxon>
        <taxon>Peronosporomycetes</taxon>
        <taxon>Peronosporales</taxon>
        <taxon>Peronosporaceae</taxon>
        <taxon>Phytophthora</taxon>
    </lineage>
</organism>
<keyword evidence="7" id="KW-1185">Reference proteome</keyword>
<dbReference type="SUPFAM" id="SSF48403">
    <property type="entry name" value="Ankyrin repeat"/>
    <property type="match status" value="1"/>
</dbReference>
<feature type="compositionally biased region" description="Polar residues" evidence="5">
    <location>
        <begin position="53"/>
        <end position="65"/>
    </location>
</feature>
<evidence type="ECO:0000256" key="1">
    <source>
        <dbReference type="ARBA" id="ARBA00022737"/>
    </source>
</evidence>
<feature type="compositionally biased region" description="Polar residues" evidence="5">
    <location>
        <begin position="121"/>
        <end position="132"/>
    </location>
</feature>
<feature type="region of interest" description="Disordered" evidence="5">
    <location>
        <begin position="3087"/>
        <end position="3109"/>
    </location>
</feature>
<evidence type="ECO:0000313" key="6">
    <source>
        <dbReference type="EMBL" id="GMF27657.1"/>
    </source>
</evidence>
<feature type="repeat" description="ANK" evidence="3">
    <location>
        <begin position="3351"/>
        <end position="3384"/>
    </location>
</feature>
<dbReference type="Proteomes" id="UP001165083">
    <property type="component" value="Unassembled WGS sequence"/>
</dbReference>
<feature type="region of interest" description="Disordered" evidence="5">
    <location>
        <begin position="472"/>
        <end position="520"/>
    </location>
</feature>
<evidence type="ECO:0000256" key="5">
    <source>
        <dbReference type="SAM" id="MobiDB-lite"/>
    </source>
</evidence>
<gene>
    <name evidence="6" type="ORF">Plil01_001158500</name>
</gene>
<name>A0A9W6X224_9STRA</name>
<proteinExistence type="predicted"/>
<feature type="region of interest" description="Disordered" evidence="5">
    <location>
        <begin position="1"/>
        <end position="28"/>
    </location>
</feature>
<feature type="region of interest" description="Disordered" evidence="5">
    <location>
        <begin position="2834"/>
        <end position="2865"/>
    </location>
</feature>
<feature type="coiled-coil region" evidence="4">
    <location>
        <begin position="1559"/>
        <end position="1586"/>
    </location>
</feature>
<feature type="repeat" description="ANK" evidence="3">
    <location>
        <begin position="3187"/>
        <end position="3219"/>
    </location>
</feature>